<evidence type="ECO:0000256" key="8">
    <source>
        <dbReference type="ARBA" id="ARBA00022989"/>
    </source>
</evidence>
<dbReference type="PANTHER" id="PTHR38831">
    <property type="entry name" value="TYPE II SECRETION SYSTEM PROTEIN K"/>
    <property type="match status" value="1"/>
</dbReference>
<dbReference type="SUPFAM" id="SSF54523">
    <property type="entry name" value="Pili subunits"/>
    <property type="match status" value="1"/>
</dbReference>
<keyword evidence="9" id="KW-0472">Membrane</keyword>
<dbReference type="SUPFAM" id="SSF158544">
    <property type="entry name" value="GspK insert domain-like"/>
    <property type="match status" value="2"/>
</dbReference>
<evidence type="ECO:0000313" key="13">
    <source>
        <dbReference type="Proteomes" id="UP000318710"/>
    </source>
</evidence>
<dbReference type="Gene3D" id="1.10.40.60">
    <property type="entry name" value="EpsJ-like"/>
    <property type="match status" value="2"/>
</dbReference>
<evidence type="ECO:0008006" key="14">
    <source>
        <dbReference type="Google" id="ProtNLM"/>
    </source>
</evidence>
<keyword evidence="3" id="KW-0813">Transport</keyword>
<evidence type="ECO:0000259" key="11">
    <source>
        <dbReference type="Pfam" id="PF21687"/>
    </source>
</evidence>
<dbReference type="EMBL" id="SHBF01000020">
    <property type="protein sequence ID" value="RZO27025.1"/>
    <property type="molecule type" value="Genomic_DNA"/>
</dbReference>
<feature type="domain" description="T2SS protein K second SAM-like" evidence="10">
    <location>
        <begin position="219"/>
        <end position="264"/>
    </location>
</feature>
<dbReference type="InterPro" id="IPR038072">
    <property type="entry name" value="GspK_central_sf"/>
</dbReference>
<evidence type="ECO:0000256" key="1">
    <source>
        <dbReference type="ARBA" id="ARBA00004533"/>
    </source>
</evidence>
<dbReference type="Gene3D" id="3.30.1300.30">
    <property type="entry name" value="GSPII I/J protein-like"/>
    <property type="match status" value="1"/>
</dbReference>
<reference evidence="12 13" key="1">
    <citation type="submission" date="2019-02" db="EMBL/GenBank/DDBJ databases">
        <title>Prokaryotic population dynamics and viral predation in marine succession experiment using metagenomics: the confinement effect.</title>
        <authorList>
            <person name="Haro-Moreno J.M."/>
            <person name="Rodriguez-Valera F."/>
            <person name="Lopez-Perez M."/>
        </authorList>
    </citation>
    <scope>NUCLEOTIDE SEQUENCE [LARGE SCALE GENOMIC DNA]</scope>
    <source>
        <strain evidence="12">MED-G160</strain>
    </source>
</reference>
<gene>
    <name evidence="12" type="ORF">EVA93_03580</name>
</gene>
<dbReference type="AlphaFoldDB" id="A0A520N0S3"/>
<comment type="similarity">
    <text evidence="2">Belongs to the GSP K family.</text>
</comment>
<keyword evidence="7" id="KW-0653">Protein transport</keyword>
<name>A0A520N0S3_9GAMM</name>
<keyword evidence="5" id="KW-0997">Cell inner membrane</keyword>
<dbReference type="InterPro" id="IPR045584">
    <property type="entry name" value="Pilin-like"/>
</dbReference>
<dbReference type="GO" id="GO:0009306">
    <property type="term" value="P:protein secretion"/>
    <property type="evidence" value="ECO:0007669"/>
    <property type="project" value="InterPro"/>
</dbReference>
<keyword evidence="8" id="KW-1133">Transmembrane helix</keyword>
<evidence type="ECO:0000256" key="9">
    <source>
        <dbReference type="ARBA" id="ARBA00023136"/>
    </source>
</evidence>
<dbReference type="Pfam" id="PF03934">
    <property type="entry name" value="T2SSK"/>
    <property type="match status" value="1"/>
</dbReference>
<dbReference type="Pfam" id="PF21687">
    <property type="entry name" value="T2SSK_1st"/>
    <property type="match status" value="1"/>
</dbReference>
<evidence type="ECO:0000256" key="6">
    <source>
        <dbReference type="ARBA" id="ARBA00022692"/>
    </source>
</evidence>
<keyword evidence="4" id="KW-1003">Cell membrane</keyword>
<keyword evidence="6" id="KW-0812">Transmembrane</keyword>
<evidence type="ECO:0000256" key="3">
    <source>
        <dbReference type="ARBA" id="ARBA00022448"/>
    </source>
</evidence>
<proteinExistence type="inferred from homology"/>
<comment type="caution">
    <text evidence="12">The sequence shown here is derived from an EMBL/GenBank/DDBJ whole genome shotgun (WGS) entry which is preliminary data.</text>
</comment>
<organism evidence="12 13">
    <name type="scientific">SAR86 cluster bacterium</name>
    <dbReference type="NCBI Taxonomy" id="2030880"/>
    <lineage>
        <taxon>Bacteria</taxon>
        <taxon>Pseudomonadati</taxon>
        <taxon>Pseudomonadota</taxon>
        <taxon>Gammaproteobacteria</taxon>
        <taxon>SAR86 cluster</taxon>
    </lineage>
</organism>
<feature type="domain" description="T2SS protein K first SAM-like" evidence="11">
    <location>
        <begin position="102"/>
        <end position="213"/>
    </location>
</feature>
<dbReference type="Proteomes" id="UP000318710">
    <property type="component" value="Unassembled WGS sequence"/>
</dbReference>
<dbReference type="InterPro" id="IPR005628">
    <property type="entry name" value="GspK"/>
</dbReference>
<evidence type="ECO:0000313" key="12">
    <source>
        <dbReference type="EMBL" id="RZO27025.1"/>
    </source>
</evidence>
<evidence type="ECO:0000256" key="5">
    <source>
        <dbReference type="ARBA" id="ARBA00022519"/>
    </source>
</evidence>
<accession>A0A520N0S3</accession>
<dbReference type="InterPro" id="IPR049031">
    <property type="entry name" value="T2SSK_SAM-like_1st"/>
</dbReference>
<comment type="subcellular location">
    <subcellularLocation>
        <location evidence="1">Cell inner membrane</location>
    </subcellularLocation>
</comment>
<dbReference type="PANTHER" id="PTHR38831:SF1">
    <property type="entry name" value="TYPE II SECRETION SYSTEM PROTEIN K-RELATED"/>
    <property type="match status" value="1"/>
</dbReference>
<protein>
    <recommendedName>
        <fullName evidence="14">Type II secretion system protein K</fullName>
    </recommendedName>
</protein>
<dbReference type="GO" id="GO:0005886">
    <property type="term" value="C:plasma membrane"/>
    <property type="evidence" value="ECO:0007669"/>
    <property type="project" value="UniProtKB-SubCell"/>
</dbReference>
<dbReference type="NCBIfam" id="NF037980">
    <property type="entry name" value="T2SS_GspK"/>
    <property type="match status" value="1"/>
</dbReference>
<sequence length="322" mass="36687">MSSSTKGVVLISILLIVLLLSSVAILFGNKYLLSLKRAQYIEFQSLSLNAFRNIEALSKEKIKKELRFNKNKISKNNPLLKESFYYNLNGADIIVKISDASNCLNINSIVLIDNGEFVENKKSMASIKKILSLEEVDNNVIEEIIDQVIDWIDYDSNPRANGLEDYYYSGPLHNPKEYTGMRLMVSIEELKSIPAVKQIDWTIMQKNFCALPKANQISININTLNIKDDYLLSSLFPNISLQEAKYILDNIPDSGFDDLINFKNNFPDMNFEDAYGEIKFNSNVYEINTEINFEDFVSSSISKLIFEGNNNGFIISRIYNGI</sequence>
<dbReference type="InterPro" id="IPR049179">
    <property type="entry name" value="T2SSK_SAM-like_2nd"/>
</dbReference>
<evidence type="ECO:0000256" key="2">
    <source>
        <dbReference type="ARBA" id="ARBA00007246"/>
    </source>
</evidence>
<evidence type="ECO:0000259" key="10">
    <source>
        <dbReference type="Pfam" id="PF03934"/>
    </source>
</evidence>
<evidence type="ECO:0000256" key="7">
    <source>
        <dbReference type="ARBA" id="ARBA00022927"/>
    </source>
</evidence>
<evidence type="ECO:0000256" key="4">
    <source>
        <dbReference type="ARBA" id="ARBA00022475"/>
    </source>
</evidence>